<dbReference type="GO" id="GO:0090560">
    <property type="term" value="F:2-(3-amino-3-carboxypropyl)histidine synthase activity"/>
    <property type="evidence" value="ECO:0007669"/>
    <property type="project" value="InterPro"/>
</dbReference>
<sequence>MQNETINEIEKTYNLELDKVIFKIKKSKAKLVLLQFPDGLKPYATVVVDYLEEKTNAEFLIWFGSCYGACDVPVGIEKLKIDLVVQFGHNNLMPDY</sequence>
<dbReference type="AlphaFoldDB" id="X1EZZ2"/>
<evidence type="ECO:0000313" key="1">
    <source>
        <dbReference type="EMBL" id="GAH25905.1"/>
    </source>
</evidence>
<reference evidence="1" key="1">
    <citation type="journal article" date="2014" name="Front. Microbiol.">
        <title>High frequency of phylogenetically diverse reductive dehalogenase-homologous genes in deep subseafloor sedimentary metagenomes.</title>
        <authorList>
            <person name="Kawai M."/>
            <person name="Futagami T."/>
            <person name="Toyoda A."/>
            <person name="Takaki Y."/>
            <person name="Nishi S."/>
            <person name="Hori S."/>
            <person name="Arai W."/>
            <person name="Tsubouchi T."/>
            <person name="Morono Y."/>
            <person name="Uchiyama I."/>
            <person name="Ito T."/>
            <person name="Fujiyama A."/>
            <person name="Inagaki F."/>
            <person name="Takami H."/>
        </authorList>
    </citation>
    <scope>NUCLEOTIDE SEQUENCE</scope>
    <source>
        <strain evidence="1">Expedition CK06-06</strain>
    </source>
</reference>
<dbReference type="InterPro" id="IPR042263">
    <property type="entry name" value="DPH1/DPH2_1"/>
</dbReference>
<organism evidence="1">
    <name type="scientific">marine sediment metagenome</name>
    <dbReference type="NCBI Taxonomy" id="412755"/>
    <lineage>
        <taxon>unclassified sequences</taxon>
        <taxon>metagenomes</taxon>
        <taxon>ecological metagenomes</taxon>
    </lineage>
</organism>
<dbReference type="InterPro" id="IPR016435">
    <property type="entry name" value="DPH1/DPH2"/>
</dbReference>
<dbReference type="EMBL" id="BARU01003647">
    <property type="protein sequence ID" value="GAH25905.1"/>
    <property type="molecule type" value="Genomic_DNA"/>
</dbReference>
<accession>X1EZZ2</accession>
<dbReference type="NCBIfam" id="TIGR00322">
    <property type="entry name" value="diphth2_R"/>
    <property type="match status" value="1"/>
</dbReference>
<dbReference type="PANTHER" id="PTHR10762">
    <property type="entry name" value="DIPHTHAMIDE BIOSYNTHESIS PROTEIN"/>
    <property type="match status" value="1"/>
</dbReference>
<dbReference type="Pfam" id="PF01866">
    <property type="entry name" value="Diphthamide_syn"/>
    <property type="match status" value="1"/>
</dbReference>
<comment type="caution">
    <text evidence="1">The sequence shown here is derived from an EMBL/GenBank/DDBJ whole genome shotgun (WGS) entry which is preliminary data.</text>
</comment>
<dbReference type="GO" id="GO:0017183">
    <property type="term" value="P:protein histidyl modification to diphthamide"/>
    <property type="evidence" value="ECO:0007669"/>
    <property type="project" value="InterPro"/>
</dbReference>
<dbReference type="PANTHER" id="PTHR10762:SF1">
    <property type="entry name" value="2-(3-AMINO-3-CARBOXYPROPYL)HISTIDINE SYNTHASE SUBUNIT 1"/>
    <property type="match status" value="1"/>
</dbReference>
<dbReference type="Gene3D" id="3.40.50.11840">
    <property type="entry name" value="Diphthamide synthesis DPH1/DPH2 domain 1"/>
    <property type="match status" value="1"/>
</dbReference>
<protein>
    <recommendedName>
        <fullName evidence="2">Diphthamide biosynthesis enzyme Dph2</fullName>
    </recommendedName>
</protein>
<gene>
    <name evidence="1" type="ORF">S03H2_07772</name>
</gene>
<proteinExistence type="predicted"/>
<evidence type="ECO:0008006" key="2">
    <source>
        <dbReference type="Google" id="ProtNLM"/>
    </source>
</evidence>
<name>X1EZZ2_9ZZZZ</name>